<dbReference type="PANTHER" id="PTHR15730">
    <property type="entry name" value="EXPERIMENTAL AUTOIMMUNE PROSTATITIS ANTIGEN 2-RELATED"/>
    <property type="match status" value="1"/>
</dbReference>
<name>A0ABU1TDA4_9SPHI</name>
<evidence type="ECO:0000313" key="3">
    <source>
        <dbReference type="EMBL" id="MDR6942825.1"/>
    </source>
</evidence>
<dbReference type="InterPro" id="IPR051244">
    <property type="entry name" value="TCAF"/>
</dbReference>
<keyword evidence="4" id="KW-1185">Reference proteome</keyword>
<feature type="domain" description="Peptidase M60" evidence="2">
    <location>
        <begin position="385"/>
        <end position="688"/>
    </location>
</feature>
<evidence type="ECO:0000313" key="4">
    <source>
        <dbReference type="Proteomes" id="UP001247620"/>
    </source>
</evidence>
<reference evidence="3 4" key="1">
    <citation type="submission" date="2023-07" db="EMBL/GenBank/DDBJ databases">
        <title>Sorghum-associated microbial communities from plants grown in Nebraska, USA.</title>
        <authorList>
            <person name="Schachtman D."/>
        </authorList>
    </citation>
    <scope>NUCLEOTIDE SEQUENCE [LARGE SCALE GENOMIC DNA]</scope>
    <source>
        <strain evidence="3 4">3262</strain>
    </source>
</reference>
<accession>A0ABU1TDA4</accession>
<dbReference type="Pfam" id="PF13402">
    <property type="entry name" value="Peptidase_M60"/>
    <property type="match status" value="1"/>
</dbReference>
<dbReference type="InterPro" id="IPR042279">
    <property type="entry name" value="Pep_M60_3"/>
</dbReference>
<comment type="caution">
    <text evidence="3">The sequence shown here is derived from an EMBL/GenBank/DDBJ whole genome shotgun (WGS) entry which is preliminary data.</text>
</comment>
<evidence type="ECO:0000259" key="2">
    <source>
        <dbReference type="PROSITE" id="PS51723"/>
    </source>
</evidence>
<proteinExistence type="predicted"/>
<protein>
    <recommendedName>
        <fullName evidence="2">Peptidase M60 domain-containing protein</fullName>
    </recommendedName>
</protein>
<dbReference type="InterPro" id="IPR031161">
    <property type="entry name" value="Peptidase_M60_dom"/>
</dbReference>
<dbReference type="Gene3D" id="1.10.390.30">
    <property type="entry name" value="Peptidase M60, enhancin-like domain 3"/>
    <property type="match status" value="1"/>
</dbReference>
<dbReference type="PANTHER" id="PTHR15730:SF5">
    <property type="entry name" value="SI:CH211-210B2.2-RELATED"/>
    <property type="match status" value="1"/>
</dbReference>
<dbReference type="Pfam" id="PF17291">
    <property type="entry name" value="M60-like_N"/>
    <property type="match status" value="1"/>
</dbReference>
<dbReference type="InterPro" id="IPR035423">
    <property type="entry name" value="M60-like_N"/>
</dbReference>
<dbReference type="Gene3D" id="3.40.390.80">
    <property type="entry name" value="Peptidase M60, enhancin-like domain 2"/>
    <property type="match status" value="1"/>
</dbReference>
<dbReference type="RefSeq" id="WP_310096387.1">
    <property type="nucleotide sequence ID" value="NZ_JAVDUU010000002.1"/>
</dbReference>
<dbReference type="Gene3D" id="2.60.120.1250">
    <property type="entry name" value="Peptidase M60, enhancin-like domain 1"/>
    <property type="match status" value="1"/>
</dbReference>
<evidence type="ECO:0000256" key="1">
    <source>
        <dbReference type="SAM" id="SignalP"/>
    </source>
</evidence>
<dbReference type="PROSITE" id="PS51723">
    <property type="entry name" value="PEPTIDASE_M60"/>
    <property type="match status" value="1"/>
</dbReference>
<feature type="signal peptide" evidence="1">
    <location>
        <begin position="1"/>
        <end position="24"/>
    </location>
</feature>
<organism evidence="3 4">
    <name type="scientific">Mucilaginibacter pocheonensis</name>
    <dbReference type="NCBI Taxonomy" id="398050"/>
    <lineage>
        <taxon>Bacteria</taxon>
        <taxon>Pseudomonadati</taxon>
        <taxon>Bacteroidota</taxon>
        <taxon>Sphingobacteriia</taxon>
        <taxon>Sphingobacteriales</taxon>
        <taxon>Sphingobacteriaceae</taxon>
        <taxon>Mucilaginibacter</taxon>
    </lineage>
</organism>
<dbReference type="EMBL" id="JAVDUU010000002">
    <property type="protein sequence ID" value="MDR6942825.1"/>
    <property type="molecule type" value="Genomic_DNA"/>
</dbReference>
<gene>
    <name evidence="3" type="ORF">J2W55_002667</name>
</gene>
<sequence>MPCKPYRRLFWFFIFIVAVFTANAQDAKTALLKNVDTIPMPQPPQGGSFFIPINNTPQVIAMMQPEFQEGQKFRVSAIALSALGKGKLLLLGCPAYFKAPMLDNKDVVQLLENILNWAKPGGNIVHVAVTQNVETDFKDFLLRQNANVYTVKNFTFKKNTDLLILNRDVTDPVQLKQIENFIRAGGTMLFASPYSDLYNRKDTIADLSSFDLGINKLLAKAGLVNPNVLVMQSPDNKVLVTDSVPDYLRINTLLPRLLPQSKMPSNPGIDFLLNLSLDMIFKYNESNSPVISHIRQFLNVPPVLPVPSPAKPLPNNTPALKAGNKMSYWLYTKQQDFDHHPEAKAVGYNIFPGEVPANSPRVNETVIIPVKVGTQGLYDKPTVYYRPHSTGLYVPAGQMVKITIGAGDLQRHLKAQIGVHSDNLLNLEELKRIPADLTKTFELDKTSTAVYSPYGGLLLINIADTTTLKTIKISVNGAVKAPYFKLGETNEQDWNAAIRNNPAPWAELATDNIVLTVPSYRIRNLNNPVKLMQFWDEVMDADADLADISKKRVHQERIIVDADVAYGYMFTTPEKIVVPDDKSCEWMLNEIFIRKHGSWGHFHELGHRHQFWELDYPGTGEVTVNLFTMYVYDKVLHKGLYNHENLPDKAAVISKIKNYLANDPSYEKWCNDPFLALSMYIQIIDKFGWNAIKDANIIYRNLPKDKYPKTDQDKRDLWFTTICKTTNSDLSRFFDTWKIPVSDTAKKQVSSHRTWFPEELEAN</sequence>
<dbReference type="SMART" id="SM01276">
    <property type="entry name" value="M60-like"/>
    <property type="match status" value="1"/>
</dbReference>
<dbReference type="Proteomes" id="UP001247620">
    <property type="component" value="Unassembled WGS sequence"/>
</dbReference>
<feature type="chain" id="PRO_5046667277" description="Peptidase M60 domain-containing protein" evidence="1">
    <location>
        <begin position="25"/>
        <end position="763"/>
    </location>
</feature>
<keyword evidence="1" id="KW-0732">Signal</keyword>